<proteinExistence type="predicted"/>
<evidence type="ECO:0000256" key="1">
    <source>
        <dbReference type="SAM" id="SignalP"/>
    </source>
</evidence>
<organism evidence="2 3">
    <name type="scientific">Candidatus Cryptobacteroides avicola</name>
    <dbReference type="NCBI Taxonomy" id="2840757"/>
    <lineage>
        <taxon>Bacteria</taxon>
        <taxon>Pseudomonadati</taxon>
        <taxon>Bacteroidota</taxon>
        <taxon>Bacteroidia</taxon>
        <taxon>Bacteroidales</taxon>
        <taxon>Candidatus Cryptobacteroides</taxon>
    </lineage>
</organism>
<reference evidence="2" key="1">
    <citation type="submission" date="2020-10" db="EMBL/GenBank/DDBJ databases">
        <authorList>
            <person name="Gilroy R."/>
        </authorList>
    </citation>
    <scope>NUCLEOTIDE SEQUENCE</scope>
    <source>
        <strain evidence="2">G3-8215</strain>
    </source>
</reference>
<dbReference type="PROSITE" id="PS51257">
    <property type="entry name" value="PROKAR_LIPOPROTEIN"/>
    <property type="match status" value="1"/>
</dbReference>
<dbReference type="Proteomes" id="UP000725002">
    <property type="component" value="Unassembled WGS sequence"/>
</dbReference>
<name>A0A940DRD2_9BACT</name>
<keyword evidence="1" id="KW-0732">Signal</keyword>
<dbReference type="EMBL" id="JADILV010000037">
    <property type="protein sequence ID" value="MBO8483599.1"/>
    <property type="molecule type" value="Genomic_DNA"/>
</dbReference>
<accession>A0A940DRD2</accession>
<dbReference type="AlphaFoldDB" id="A0A940DRD2"/>
<protein>
    <submittedName>
        <fullName evidence="2">Uncharacterized protein</fullName>
    </submittedName>
</protein>
<comment type="caution">
    <text evidence="2">The sequence shown here is derived from an EMBL/GenBank/DDBJ whole genome shotgun (WGS) entry which is preliminary data.</text>
</comment>
<feature type="signal peptide" evidence="1">
    <location>
        <begin position="1"/>
        <end position="20"/>
    </location>
</feature>
<evidence type="ECO:0000313" key="2">
    <source>
        <dbReference type="EMBL" id="MBO8483599.1"/>
    </source>
</evidence>
<sequence length="166" mass="18448">MKTRLLILAMSLLLSGAGFAGCSESDEQPTAAGTPPVTPSQEVTDFFDAHLSGHSSDFNFSHIDCYETECFLINTVAELKEIIPEPIELPDIDFAKYSLIVGQYVFEEPRYSLESQAVETGTDVLTLNLIYRVLDGAAPAMIAPYYFWGLYDKLPEYEVNVNITTF</sequence>
<feature type="chain" id="PRO_5036714543" evidence="1">
    <location>
        <begin position="21"/>
        <end position="166"/>
    </location>
</feature>
<gene>
    <name evidence="2" type="ORF">IAB75_05740</name>
</gene>
<evidence type="ECO:0000313" key="3">
    <source>
        <dbReference type="Proteomes" id="UP000725002"/>
    </source>
</evidence>
<reference evidence="2" key="2">
    <citation type="journal article" date="2021" name="PeerJ">
        <title>Extensive microbial diversity within the chicken gut microbiome revealed by metagenomics and culture.</title>
        <authorList>
            <person name="Gilroy R."/>
            <person name="Ravi A."/>
            <person name="Getino M."/>
            <person name="Pursley I."/>
            <person name="Horton D.L."/>
            <person name="Alikhan N.F."/>
            <person name="Baker D."/>
            <person name="Gharbi K."/>
            <person name="Hall N."/>
            <person name="Watson M."/>
            <person name="Adriaenssens E.M."/>
            <person name="Foster-Nyarko E."/>
            <person name="Jarju S."/>
            <person name="Secka A."/>
            <person name="Antonio M."/>
            <person name="Oren A."/>
            <person name="Chaudhuri R.R."/>
            <person name="La Ragione R."/>
            <person name="Hildebrand F."/>
            <person name="Pallen M.J."/>
        </authorList>
    </citation>
    <scope>NUCLEOTIDE SEQUENCE</scope>
    <source>
        <strain evidence="2">G3-8215</strain>
    </source>
</reference>